<proteinExistence type="predicted"/>
<evidence type="ECO:0000313" key="2">
    <source>
        <dbReference type="EMBL" id="CAB4604265.1"/>
    </source>
</evidence>
<dbReference type="EMBL" id="CAEZUR010000022">
    <property type="protein sequence ID" value="CAB4604265.1"/>
    <property type="molecule type" value="Genomic_DNA"/>
</dbReference>
<accession>A0A6J6GZ50</accession>
<name>A0A6J6GZ50_9ZZZZ</name>
<dbReference type="EMBL" id="CAEZSN010000023">
    <property type="protein sequence ID" value="CAB4537484.1"/>
    <property type="molecule type" value="Genomic_DNA"/>
</dbReference>
<dbReference type="AlphaFoldDB" id="A0A6J6GZ50"/>
<organism evidence="2">
    <name type="scientific">freshwater metagenome</name>
    <dbReference type="NCBI Taxonomy" id="449393"/>
    <lineage>
        <taxon>unclassified sequences</taxon>
        <taxon>metagenomes</taxon>
        <taxon>ecological metagenomes</taxon>
    </lineage>
</organism>
<gene>
    <name evidence="1" type="ORF">UFOPK1433_00320</name>
    <name evidence="2" type="ORF">UFOPK1843_00390</name>
</gene>
<evidence type="ECO:0000313" key="1">
    <source>
        <dbReference type="EMBL" id="CAB4537484.1"/>
    </source>
</evidence>
<reference evidence="2" key="1">
    <citation type="submission" date="2020-05" db="EMBL/GenBank/DDBJ databases">
        <authorList>
            <person name="Chiriac C."/>
            <person name="Salcher M."/>
            <person name="Ghai R."/>
            <person name="Kavagutti S V."/>
        </authorList>
    </citation>
    <scope>NUCLEOTIDE SEQUENCE</scope>
</reference>
<protein>
    <submittedName>
        <fullName evidence="2">Unannotated protein</fullName>
    </submittedName>
</protein>
<sequence>MTDKPLDSAGNPEEFWFNLKTNRVEFGKLTAASYRIGPFGTEAEAKDALKLVAERTTKWDEEED</sequence>